<proteinExistence type="predicted"/>
<evidence type="ECO:0000313" key="1">
    <source>
        <dbReference type="EMBL" id="TWO32946.1"/>
    </source>
</evidence>
<dbReference type="OrthoDB" id="9773249at2"/>
<dbReference type="Proteomes" id="UP000295814">
    <property type="component" value="Unassembled WGS sequence"/>
</dbReference>
<evidence type="ECO:0008006" key="3">
    <source>
        <dbReference type="Google" id="ProtNLM"/>
    </source>
</evidence>
<sequence>MRILIDTNIIIHREANRVINEDIGLLFNWLDKLKFDKCIHPLSIEEISGYQDENVVKTMKIKIDNYNQLKTESVDDQLIRQIRQTDNSRNDFIDTSIVKEVYNNRVDYLITEDRGIHRKANLLGCSEKVFKIDTFLEKCIAENPELKNYQVLAVKKEYFGNININDVFFDSFKQDYDEFENWFNKKADNISYVCITDGNVKAFLYLKQEDKNEIYNDIEPSFPQKRRLKIGTFKVTSTGYKLGERFLKVIFDNALQYNVEEIYVTIFDKRDEQLRLIYLLEDWGFRHWGTKTTDNGVEQVFVREFKPTPNLQQPKLSFPAVSKNTRKWIVPIYPAYHTELFPDSILNNESPQDFSENKPYRNAIKKVYISRSINRNLNGGDLVLFYRTKFNGPAHHTSVISTIGVVENVVTNIRDENHFIELCRKRSVFDNEELKKHWNWNKYNRPFIVNFLYIESFPMPKVNLKKLRDLNILQDAPRGFEPISDVKFEQILIEARANESYIID</sequence>
<reference evidence="1 2" key="2">
    <citation type="submission" date="2019-07" db="EMBL/GenBank/DDBJ databases">
        <title>Seonamhaeicola sp. W255 draft genome.</title>
        <authorList>
            <person name="Zhang X.-Y."/>
            <person name="Zhang R."/>
            <person name="Zhong Y.-L."/>
            <person name="Du Z.-J."/>
        </authorList>
    </citation>
    <scope>NUCLEOTIDE SEQUENCE [LARGE SCALE GENOMIC DNA]</scope>
    <source>
        <strain evidence="1 2">W255</strain>
    </source>
</reference>
<reference evidence="1 2" key="1">
    <citation type="submission" date="2019-03" db="EMBL/GenBank/DDBJ databases">
        <authorList>
            <person name="Zhong Y.L."/>
        </authorList>
    </citation>
    <scope>NUCLEOTIDE SEQUENCE [LARGE SCALE GENOMIC DNA]</scope>
    <source>
        <strain evidence="1 2">W255</strain>
    </source>
</reference>
<organism evidence="1 2">
    <name type="scientific">Seonamhaeicola sediminis</name>
    <dbReference type="NCBI Taxonomy" id="2528206"/>
    <lineage>
        <taxon>Bacteria</taxon>
        <taxon>Pseudomonadati</taxon>
        <taxon>Bacteroidota</taxon>
        <taxon>Flavobacteriia</taxon>
        <taxon>Flavobacteriales</taxon>
        <taxon>Flavobacteriaceae</taxon>
    </lineage>
</organism>
<accession>A0A562YF65</accession>
<evidence type="ECO:0000313" key="2">
    <source>
        <dbReference type="Proteomes" id="UP000295814"/>
    </source>
</evidence>
<dbReference type="AlphaFoldDB" id="A0A562YF65"/>
<dbReference type="InterPro" id="IPR016181">
    <property type="entry name" value="Acyl_CoA_acyltransferase"/>
</dbReference>
<dbReference type="CDD" id="cd18699">
    <property type="entry name" value="PIN_VapC_like"/>
    <property type="match status" value="1"/>
</dbReference>
<comment type="caution">
    <text evidence="1">The sequence shown here is derived from an EMBL/GenBank/DDBJ whole genome shotgun (WGS) entry which is preliminary data.</text>
</comment>
<gene>
    <name evidence="1" type="ORF">E1J38_008780</name>
</gene>
<protein>
    <recommendedName>
        <fullName evidence="3">N-acetyltransferase domain-containing protein</fullName>
    </recommendedName>
</protein>
<dbReference type="Gene3D" id="3.40.630.30">
    <property type="match status" value="1"/>
</dbReference>
<name>A0A562YF65_9FLAO</name>
<dbReference type="SUPFAM" id="SSF55729">
    <property type="entry name" value="Acyl-CoA N-acyltransferases (Nat)"/>
    <property type="match status" value="1"/>
</dbReference>
<dbReference type="EMBL" id="SMZJ02000004">
    <property type="protein sequence ID" value="TWO32946.1"/>
    <property type="molecule type" value="Genomic_DNA"/>
</dbReference>
<keyword evidence="2" id="KW-1185">Reference proteome</keyword>
<dbReference type="RefSeq" id="WP_133356709.1">
    <property type="nucleotide sequence ID" value="NZ_SMZJ02000004.1"/>
</dbReference>